<dbReference type="InterPro" id="IPR017439">
    <property type="entry name" value="Amidohydrolase"/>
</dbReference>
<evidence type="ECO:0000256" key="1">
    <source>
        <dbReference type="ARBA" id="ARBA00022801"/>
    </source>
</evidence>
<proteinExistence type="predicted"/>
<evidence type="ECO:0000313" key="3">
    <source>
        <dbReference type="Proteomes" id="UP000248584"/>
    </source>
</evidence>
<keyword evidence="1" id="KW-0378">Hydrolase</keyword>
<name>A0ABX5PXL8_9FLAO</name>
<dbReference type="SUPFAM" id="SSF53187">
    <property type="entry name" value="Zn-dependent exopeptidases"/>
    <property type="match status" value="1"/>
</dbReference>
<dbReference type="EMBL" id="QKZR01000003">
    <property type="protein sequence ID" value="PZX39725.1"/>
    <property type="molecule type" value="Genomic_DNA"/>
</dbReference>
<keyword evidence="3" id="KW-1185">Reference proteome</keyword>
<gene>
    <name evidence="2" type="ORF">LX97_02079</name>
</gene>
<reference evidence="2 3" key="1">
    <citation type="submission" date="2018-06" db="EMBL/GenBank/DDBJ databases">
        <title>Genomic Encyclopedia of Archaeal and Bacterial Type Strains, Phase II (KMG-II): from individual species to whole genera.</title>
        <authorList>
            <person name="Goeker M."/>
        </authorList>
    </citation>
    <scope>NUCLEOTIDE SEQUENCE [LARGE SCALE GENOMIC DNA]</scope>
    <source>
        <strain evidence="2 3">DSM 17205</strain>
    </source>
</reference>
<evidence type="ECO:0000313" key="2">
    <source>
        <dbReference type="EMBL" id="PZX39725.1"/>
    </source>
</evidence>
<dbReference type="Proteomes" id="UP000248584">
    <property type="component" value="Unassembled WGS sequence"/>
</dbReference>
<dbReference type="PIRSF" id="PIRSF005962">
    <property type="entry name" value="Pept_M20D_amidohydro"/>
    <property type="match status" value="1"/>
</dbReference>
<sequence length="442" mass="50115">MRILHTNKSTSYIKMKILRFLLLFLIIYFVSTSCQENEKHTIHEKIKEDTNSILDSLITIRRDLHQHPELAGKEKRTSQIIANYLTDLGLEVKTGIAGYGVIGILEGNPTGKKVAWRADMDAISSDFKDPVSFKSLYEGIQHGCGHDVHVAIGLGIAKVLSMNKESVDGTVYFIFQPEEESFKGAQNMVNSDFFTLLELDEIYALHITALPVGQITTKPNEVFAYQKRIQLNFDKGITEENISELYSKIRNSISRVGEGTLPWKTELAFDPSLGITSPETIFNDYLFVEENFILDSTETEYQLKSFLYETRNSNLNKLLPQIENVIENSELSENYKEGFYIQENPTVLNDEALTTAAIKTLDSVYNTTAVAKSYGQIPYFNDDFYYFQQKIPGVYFLLGGSNESKGITAMNHAPNFQVDEESIKIGVQVFSFLLIERSKNKK</sequence>
<organism evidence="2 3">
    <name type="scientific">Nonlabens dokdonensis</name>
    <dbReference type="NCBI Taxonomy" id="328515"/>
    <lineage>
        <taxon>Bacteria</taxon>
        <taxon>Pseudomonadati</taxon>
        <taxon>Bacteroidota</taxon>
        <taxon>Flavobacteriia</taxon>
        <taxon>Flavobacteriales</taxon>
        <taxon>Flavobacteriaceae</taxon>
        <taxon>Nonlabens</taxon>
    </lineage>
</organism>
<dbReference type="PROSITE" id="PS51257">
    <property type="entry name" value="PROKAR_LIPOPROTEIN"/>
    <property type="match status" value="1"/>
</dbReference>
<dbReference type="Gene3D" id="3.40.630.10">
    <property type="entry name" value="Zn peptidases"/>
    <property type="match status" value="1"/>
</dbReference>
<accession>A0ABX5PXL8</accession>
<dbReference type="PANTHER" id="PTHR11014:SF63">
    <property type="entry name" value="METALLOPEPTIDASE, PUTATIVE (AFU_ORTHOLOGUE AFUA_6G09600)-RELATED"/>
    <property type="match status" value="1"/>
</dbReference>
<dbReference type="Gene3D" id="3.30.70.360">
    <property type="match status" value="1"/>
</dbReference>
<dbReference type="PANTHER" id="PTHR11014">
    <property type="entry name" value="PEPTIDASE M20 FAMILY MEMBER"/>
    <property type="match status" value="1"/>
</dbReference>
<dbReference type="InterPro" id="IPR002933">
    <property type="entry name" value="Peptidase_M20"/>
</dbReference>
<comment type="caution">
    <text evidence="2">The sequence shown here is derived from an EMBL/GenBank/DDBJ whole genome shotgun (WGS) entry which is preliminary data.</text>
</comment>
<protein>
    <submittedName>
        <fullName evidence="2">Amidohydrolase</fullName>
    </submittedName>
</protein>
<dbReference type="Pfam" id="PF01546">
    <property type="entry name" value="Peptidase_M20"/>
    <property type="match status" value="1"/>
</dbReference>